<keyword evidence="1" id="KW-0175">Coiled coil</keyword>
<name>A0A0F9TXM6_9ZZZZ</name>
<proteinExistence type="predicted"/>
<reference evidence="2" key="1">
    <citation type="journal article" date="2015" name="Nature">
        <title>Complex archaea that bridge the gap between prokaryotes and eukaryotes.</title>
        <authorList>
            <person name="Spang A."/>
            <person name="Saw J.H."/>
            <person name="Jorgensen S.L."/>
            <person name="Zaremba-Niedzwiedzka K."/>
            <person name="Martijn J."/>
            <person name="Lind A.E."/>
            <person name="van Eijk R."/>
            <person name="Schleper C."/>
            <person name="Guy L."/>
            <person name="Ettema T.J."/>
        </authorList>
    </citation>
    <scope>NUCLEOTIDE SEQUENCE</scope>
</reference>
<feature type="coiled-coil region" evidence="1">
    <location>
        <begin position="70"/>
        <end position="97"/>
    </location>
</feature>
<sequence length="187" mass="21694">MTHSHFVKSARKNYPNEGIKKGEPYYWWAFRYGGKHRSKIRPERSQLTQSEFLSRIWSLEDNALQSIDCAEDCEGVLSELEDIYTEEENKKDELNEGFKAGHIGELLEERYELSYEMWTDLDNLKSDLEGVEGDIETKNNELQNLNSETEDDGELETIDNLSAELTDLEVDRNNALEEIKSLSYQGN</sequence>
<feature type="coiled-coil region" evidence="1">
    <location>
        <begin position="121"/>
        <end position="185"/>
    </location>
</feature>
<organism evidence="2">
    <name type="scientific">marine sediment metagenome</name>
    <dbReference type="NCBI Taxonomy" id="412755"/>
    <lineage>
        <taxon>unclassified sequences</taxon>
        <taxon>metagenomes</taxon>
        <taxon>ecological metagenomes</taxon>
    </lineage>
</organism>
<evidence type="ECO:0000256" key="1">
    <source>
        <dbReference type="SAM" id="Coils"/>
    </source>
</evidence>
<dbReference type="EMBL" id="LAZR01000243">
    <property type="protein sequence ID" value="KKN79712.1"/>
    <property type="molecule type" value="Genomic_DNA"/>
</dbReference>
<gene>
    <name evidence="2" type="ORF">LCGC14_0337340</name>
</gene>
<accession>A0A0F9TXM6</accession>
<evidence type="ECO:0000313" key="2">
    <source>
        <dbReference type="EMBL" id="KKN79712.1"/>
    </source>
</evidence>
<comment type="caution">
    <text evidence="2">The sequence shown here is derived from an EMBL/GenBank/DDBJ whole genome shotgun (WGS) entry which is preliminary data.</text>
</comment>
<protein>
    <submittedName>
        <fullName evidence="2">Uncharacterized protein</fullName>
    </submittedName>
</protein>
<dbReference type="AlphaFoldDB" id="A0A0F9TXM6"/>